<comment type="catalytic activity">
    <reaction evidence="10">
        <text>prephenate + NAD(+) = 3-(4-hydroxyphenyl)pyruvate + CO2 + NADH</text>
        <dbReference type="Rhea" id="RHEA:13869"/>
        <dbReference type="ChEBI" id="CHEBI:16526"/>
        <dbReference type="ChEBI" id="CHEBI:29934"/>
        <dbReference type="ChEBI" id="CHEBI:36242"/>
        <dbReference type="ChEBI" id="CHEBI:57540"/>
        <dbReference type="ChEBI" id="CHEBI:57945"/>
        <dbReference type="EC" id="1.3.1.12"/>
    </reaction>
</comment>
<dbReference type="SUPFAM" id="SSF48179">
    <property type="entry name" value="6-phosphogluconate dehydrogenase C-terminal domain-like"/>
    <property type="match status" value="1"/>
</dbReference>
<comment type="pathway">
    <text evidence="1">Amino-acid biosynthesis; L-tyrosine biosynthesis; (4-hydroxyphenyl)pyruvate from prephenate (NAD(+) route): step 1/1.</text>
</comment>
<dbReference type="Gene3D" id="1.10.3660.10">
    <property type="entry name" value="6-phosphogluconate dehydrogenase C-terminal like domain"/>
    <property type="match status" value="1"/>
</dbReference>
<dbReference type="InterPro" id="IPR046826">
    <property type="entry name" value="PDH_N"/>
</dbReference>
<dbReference type="FunFam" id="1.10.3660.10:FF:000003">
    <property type="entry name" value="Prephenate dehydrogenase"/>
    <property type="match status" value="1"/>
</dbReference>
<dbReference type="Pfam" id="PF02153">
    <property type="entry name" value="PDH_N"/>
    <property type="match status" value="1"/>
</dbReference>
<dbReference type="AlphaFoldDB" id="A0A9D2QL96"/>
<dbReference type="GO" id="GO:0070403">
    <property type="term" value="F:NAD+ binding"/>
    <property type="evidence" value="ECO:0007669"/>
    <property type="project" value="InterPro"/>
</dbReference>
<evidence type="ECO:0000313" key="13">
    <source>
        <dbReference type="EMBL" id="HJC88147.1"/>
    </source>
</evidence>
<evidence type="ECO:0000256" key="10">
    <source>
        <dbReference type="ARBA" id="ARBA00049260"/>
    </source>
</evidence>
<name>A0A9D2QL96_9FIRM</name>
<dbReference type="PANTHER" id="PTHR21363:SF0">
    <property type="entry name" value="PREPHENATE DEHYDROGENASE [NADP(+)]"/>
    <property type="match status" value="1"/>
</dbReference>
<dbReference type="PROSITE" id="PS51176">
    <property type="entry name" value="PDH_ADH"/>
    <property type="match status" value="1"/>
</dbReference>
<comment type="caution">
    <text evidence="13">The sequence shown here is derived from an EMBL/GenBank/DDBJ whole genome shotgun (WGS) entry which is preliminary data.</text>
</comment>
<evidence type="ECO:0000256" key="2">
    <source>
        <dbReference type="ARBA" id="ARBA00007964"/>
    </source>
</evidence>
<evidence type="ECO:0000256" key="1">
    <source>
        <dbReference type="ARBA" id="ARBA00005067"/>
    </source>
</evidence>
<protein>
    <recommendedName>
        <fullName evidence="4">Prephenate dehydrogenase</fullName>
        <ecNumber evidence="3">1.3.1.12</ecNumber>
    </recommendedName>
</protein>
<evidence type="ECO:0000256" key="8">
    <source>
        <dbReference type="ARBA" id="ARBA00023027"/>
    </source>
</evidence>
<dbReference type="GO" id="GO:0004665">
    <property type="term" value="F:prephenate dehydrogenase (NADP+) activity"/>
    <property type="evidence" value="ECO:0007669"/>
    <property type="project" value="InterPro"/>
</dbReference>
<evidence type="ECO:0000259" key="11">
    <source>
        <dbReference type="PROSITE" id="PS51176"/>
    </source>
</evidence>
<evidence type="ECO:0000256" key="5">
    <source>
        <dbReference type="ARBA" id="ARBA00022498"/>
    </source>
</evidence>
<keyword evidence="6" id="KW-0028">Amino-acid biosynthesis</keyword>
<keyword evidence="5" id="KW-0827">Tyrosine biosynthesis</keyword>
<dbReference type="PANTHER" id="PTHR21363">
    <property type="entry name" value="PREPHENATE DEHYDROGENASE"/>
    <property type="match status" value="1"/>
</dbReference>
<dbReference type="SUPFAM" id="SSF55021">
    <property type="entry name" value="ACT-like"/>
    <property type="match status" value="1"/>
</dbReference>
<accession>A0A9D2QL96</accession>
<evidence type="ECO:0000256" key="4">
    <source>
        <dbReference type="ARBA" id="ARBA00016891"/>
    </source>
</evidence>
<comment type="similarity">
    <text evidence="2">Belongs to the prephenate/arogenate dehydrogenase family.</text>
</comment>
<dbReference type="InterPro" id="IPR008927">
    <property type="entry name" value="6-PGluconate_DH-like_C_sf"/>
</dbReference>
<keyword evidence="8" id="KW-0520">NAD</keyword>
<dbReference type="InterPro" id="IPR036291">
    <property type="entry name" value="NAD(P)-bd_dom_sf"/>
</dbReference>
<dbReference type="EC" id="1.3.1.12" evidence="3"/>
<dbReference type="InterPro" id="IPR003099">
    <property type="entry name" value="Prephen_DH"/>
</dbReference>
<dbReference type="Proteomes" id="UP000823922">
    <property type="component" value="Unassembled WGS sequence"/>
</dbReference>
<dbReference type="GO" id="GO:0006571">
    <property type="term" value="P:tyrosine biosynthetic process"/>
    <property type="evidence" value="ECO:0007669"/>
    <property type="project" value="UniProtKB-KW"/>
</dbReference>
<dbReference type="PROSITE" id="PS51671">
    <property type="entry name" value="ACT"/>
    <property type="match status" value="1"/>
</dbReference>
<dbReference type="GO" id="GO:0008977">
    <property type="term" value="F:prephenate dehydrogenase (NAD+) activity"/>
    <property type="evidence" value="ECO:0007669"/>
    <property type="project" value="UniProtKB-EC"/>
</dbReference>
<reference evidence="13" key="1">
    <citation type="journal article" date="2021" name="PeerJ">
        <title>Extensive microbial diversity within the chicken gut microbiome revealed by metagenomics and culture.</title>
        <authorList>
            <person name="Gilroy R."/>
            <person name="Ravi A."/>
            <person name="Getino M."/>
            <person name="Pursley I."/>
            <person name="Horton D.L."/>
            <person name="Alikhan N.F."/>
            <person name="Baker D."/>
            <person name="Gharbi K."/>
            <person name="Hall N."/>
            <person name="Watson M."/>
            <person name="Adriaenssens E.M."/>
            <person name="Foster-Nyarko E."/>
            <person name="Jarju S."/>
            <person name="Secka A."/>
            <person name="Antonio M."/>
            <person name="Oren A."/>
            <person name="Chaudhuri R.R."/>
            <person name="La Ragione R."/>
            <person name="Hildebrand F."/>
            <person name="Pallen M.J."/>
        </authorList>
    </citation>
    <scope>NUCLEOTIDE SEQUENCE</scope>
    <source>
        <strain evidence="13">ChiBcec1-1630</strain>
    </source>
</reference>
<evidence type="ECO:0000256" key="6">
    <source>
        <dbReference type="ARBA" id="ARBA00022605"/>
    </source>
</evidence>
<dbReference type="Pfam" id="PF20463">
    <property type="entry name" value="PDH_C"/>
    <property type="match status" value="1"/>
</dbReference>
<dbReference type="SUPFAM" id="SSF51735">
    <property type="entry name" value="NAD(P)-binding Rossmann-fold domains"/>
    <property type="match status" value="1"/>
</dbReference>
<evidence type="ECO:0000256" key="9">
    <source>
        <dbReference type="ARBA" id="ARBA00023141"/>
    </source>
</evidence>
<evidence type="ECO:0000259" key="12">
    <source>
        <dbReference type="PROSITE" id="PS51671"/>
    </source>
</evidence>
<dbReference type="EMBL" id="DWVS01000224">
    <property type="protein sequence ID" value="HJC88147.1"/>
    <property type="molecule type" value="Genomic_DNA"/>
</dbReference>
<proteinExistence type="inferred from homology"/>
<feature type="domain" description="Prephenate/arogenate dehydrogenase" evidence="11">
    <location>
        <begin position="4"/>
        <end position="295"/>
    </location>
</feature>
<reference evidence="13" key="2">
    <citation type="submission" date="2021-04" db="EMBL/GenBank/DDBJ databases">
        <authorList>
            <person name="Gilroy R."/>
        </authorList>
    </citation>
    <scope>NUCLEOTIDE SEQUENCE</scope>
    <source>
        <strain evidence="13">ChiBcec1-1630</strain>
    </source>
</reference>
<dbReference type="InterPro" id="IPR050812">
    <property type="entry name" value="Preph/Arog_dehydrog"/>
</dbReference>
<evidence type="ECO:0000256" key="3">
    <source>
        <dbReference type="ARBA" id="ARBA00012068"/>
    </source>
</evidence>
<organism evidence="13 14">
    <name type="scientific">Candidatus Eisenbergiella intestinigallinarum</name>
    <dbReference type="NCBI Taxonomy" id="2838549"/>
    <lineage>
        <taxon>Bacteria</taxon>
        <taxon>Bacillati</taxon>
        <taxon>Bacillota</taxon>
        <taxon>Clostridia</taxon>
        <taxon>Lachnospirales</taxon>
        <taxon>Lachnospiraceae</taxon>
        <taxon>Eisenbergiella</taxon>
    </lineage>
</organism>
<feature type="domain" description="ACT" evidence="12">
    <location>
        <begin position="300"/>
        <end position="370"/>
    </location>
</feature>
<dbReference type="FunFam" id="3.40.50.720:FF:000208">
    <property type="entry name" value="Prephenate dehydrogenase"/>
    <property type="match status" value="1"/>
</dbReference>
<gene>
    <name evidence="13" type="ORF">H9926_09045</name>
</gene>
<keyword evidence="9" id="KW-0057">Aromatic amino acid biosynthesis</keyword>
<keyword evidence="7" id="KW-0560">Oxidoreductase</keyword>
<evidence type="ECO:0000313" key="14">
    <source>
        <dbReference type="Proteomes" id="UP000823922"/>
    </source>
</evidence>
<sequence>MKPFTCSFYGLGLIGGSIARALREAKPDARILACDIQESALLQAKEEGIADEIFLQLDAASAPSFCAGDYIFLCAPVSHNNENLRFLKQYLHPDSILTDVGSVKAPIHELAEKEGLSGCFIGGHPMAGSERVGFANSRASLLENAYYILTPSDQVPRERIREFSELVRSLGAIPLVLDYRQHDYITAAVSHLPHVIASSLVNLVRDSDSADGLMKLIAAGGFKDITRIASSSTVMWQQICLTNSVNISDLLGQYIKNLQKVKAEIDGGDEEELYTFFDGARRYRDSFIEASSGPIKKVYTINVEIPDEAGSLASVATLLALNGISIKNIGITHNREVEEGVLRIEFYEPEAIEKAASLLRARGYVVFLKK</sequence>
<evidence type="ECO:0000256" key="7">
    <source>
        <dbReference type="ARBA" id="ARBA00023002"/>
    </source>
</evidence>
<dbReference type="Gene3D" id="3.40.50.720">
    <property type="entry name" value="NAD(P)-binding Rossmann-like Domain"/>
    <property type="match status" value="1"/>
</dbReference>
<dbReference type="InterPro" id="IPR002912">
    <property type="entry name" value="ACT_dom"/>
</dbReference>
<dbReference type="InterPro" id="IPR045865">
    <property type="entry name" value="ACT-like_dom_sf"/>
</dbReference>
<dbReference type="InterPro" id="IPR046825">
    <property type="entry name" value="PDH_C"/>
</dbReference>